<reference evidence="1 2" key="1">
    <citation type="submission" date="2023-03" db="EMBL/GenBank/DDBJ databases">
        <title>Bacillus Genome Sequencing.</title>
        <authorList>
            <person name="Dunlap C."/>
        </authorList>
    </citation>
    <scope>NUCLEOTIDE SEQUENCE [LARGE SCALE GENOMIC DNA]</scope>
    <source>
        <strain evidence="1 2">BD-525</strain>
    </source>
</reference>
<protein>
    <submittedName>
        <fullName evidence="1">Carboxypeptidase-like regulatory domain-containing protein</fullName>
    </submittedName>
</protein>
<gene>
    <name evidence="1" type="ORF">P4H66_22315</name>
</gene>
<sequence length="312" mass="34252">MASVKGKLLLDNQPVVNGILHTTNSSNQVVTGRDGSFRLNVDQSLLSDIKINVFSLDQATVSGKHLTKVMSKELQAASAAVSVYYPIRVTRVEDFPADTSKVQVHGQIIPAKGDVVSYFQVDKYRMGGVIKDADGKPVEHAVVWFDRDLGEGFGKSTPTDREGRYSIYYWPEDEETNLSVTLGTKRYTLPKGKVFKMPENTSVEIDITLPRTGTVLVDTPPALVSVTSAGAMYTGVLVGLNVPNNIPYSVSIPDKYGSFILTVSKKVWEQKPTLFETTASKFVEGRLYGGDTLPPNYIEAVEEDPKNIKPLM</sequence>
<dbReference type="SUPFAM" id="SSF49464">
    <property type="entry name" value="Carboxypeptidase regulatory domain-like"/>
    <property type="match status" value="1"/>
</dbReference>
<dbReference type="EMBL" id="JARLKZ010000016">
    <property type="protein sequence ID" value="MEC0242551.1"/>
    <property type="molecule type" value="Genomic_DNA"/>
</dbReference>
<dbReference type="InterPro" id="IPR008969">
    <property type="entry name" value="CarboxyPept-like_regulatory"/>
</dbReference>
<evidence type="ECO:0000313" key="2">
    <source>
        <dbReference type="Proteomes" id="UP001344632"/>
    </source>
</evidence>
<accession>A0ABU6GS11</accession>
<organism evidence="1 2">
    <name type="scientific">Paenibacillus dokdonensis</name>
    <dbReference type="NCBI Taxonomy" id="2567944"/>
    <lineage>
        <taxon>Bacteria</taxon>
        <taxon>Bacillati</taxon>
        <taxon>Bacillota</taxon>
        <taxon>Bacilli</taxon>
        <taxon>Bacillales</taxon>
        <taxon>Paenibacillaceae</taxon>
        <taxon>Paenibacillus</taxon>
    </lineage>
</organism>
<name>A0ABU6GS11_9BACL</name>
<dbReference type="Proteomes" id="UP001344632">
    <property type="component" value="Unassembled WGS sequence"/>
</dbReference>
<keyword evidence="2" id="KW-1185">Reference proteome</keyword>
<comment type="caution">
    <text evidence="1">The sequence shown here is derived from an EMBL/GenBank/DDBJ whole genome shotgun (WGS) entry which is preliminary data.</text>
</comment>
<proteinExistence type="predicted"/>
<evidence type="ECO:0000313" key="1">
    <source>
        <dbReference type="EMBL" id="MEC0242551.1"/>
    </source>
</evidence>
<dbReference type="RefSeq" id="WP_326090325.1">
    <property type="nucleotide sequence ID" value="NZ_JARLKZ010000016.1"/>
</dbReference>